<gene>
    <name evidence="1" type="primary">SRR7976325_11_1</name>
</gene>
<dbReference type="EMBL" id="BK013744">
    <property type="protein sequence ID" value="DAD51179.1"/>
    <property type="molecule type" value="Genomic_RNA"/>
</dbReference>
<protein>
    <submittedName>
        <fullName evidence="1">Maturation protein</fullName>
    </submittedName>
</protein>
<reference evidence="1" key="1">
    <citation type="submission" date="2020-09" db="EMBL/GenBank/DDBJ databases">
        <title>Leviviricetes taxonomy.</title>
        <authorList>
            <person name="Stockdale S.R."/>
            <person name="Callanan J."/>
            <person name="Adriaenssens E.M."/>
            <person name="Kuhn J.H."/>
            <person name="Rumnieks J."/>
            <person name="Shkoporov A."/>
            <person name="Draper L.A."/>
            <person name="Ross P."/>
            <person name="Hill C."/>
        </authorList>
    </citation>
    <scope>NUCLEOTIDE SEQUENCE</scope>
</reference>
<name>A0A8S5L119_9VIRU</name>
<keyword evidence="2" id="KW-1185">Reference proteome</keyword>
<feature type="non-terminal residue" evidence="1">
    <location>
        <position position="1"/>
    </location>
</feature>
<dbReference type="KEGG" id="vg:80401030"/>
<dbReference type="RefSeq" id="YP_010771323.1">
    <property type="nucleotide sequence ID" value="NC_074555.1"/>
</dbReference>
<sequence length="456" mass="52895">GRCEGGYTRMAEANRIRFKVRGGETYYGTFARYWPGGDHPSPVIHWSKIKTPYTVWRYMVDTHGFLQDDFNPCFHERYVGVHNFPSSVSWTASDGVHQWATSYRRQLDDPVAGCRSIDLHLGTWLQDFSARAENHFLVLVKTDYSLINFLIEMVQLMEGNVSILSRLKEAIESAIAAFRRKFAETGSYWLSWNFAIKPTIADIKAMLNTYKRAIKRLKWLRERNHKDTKVHYREGPRFVSDTSEFPMAVDDVTQPYYEPTPVNIQPKPWLPPIYQEWPDWLLLQEKCEVEYDAEVLLSAWAWIRFDIPDAYLEGIPALGIVISAMQGLYNPLAIGWEAVPFSWLIDWFRTESHRLREALKSDLNPLGHATILSVGWSAKVEILGKYYHRCGMTNSGGLDPPPTPDEWTRTEAGAFRYRLYNRQPGLPEVSDSPFSIPWEWYNASILASLIQQKRRR</sequence>
<organism evidence="1 2">
    <name type="scientific">ssRNA phage SRR7976325_11</name>
    <dbReference type="NCBI Taxonomy" id="2786698"/>
    <lineage>
        <taxon>Viruses</taxon>
        <taxon>Riboviria</taxon>
        <taxon>Orthornavirae</taxon>
        <taxon>Lenarviricota</taxon>
        <taxon>Leviviricetes</taxon>
        <taxon>Nicedsevirus</taxon>
        <taxon>Nicedsevirus caenivivens</taxon>
    </lineage>
</organism>
<dbReference type="GeneID" id="80401030"/>
<evidence type="ECO:0000313" key="1">
    <source>
        <dbReference type="EMBL" id="DAD51179.1"/>
    </source>
</evidence>
<dbReference type="Proteomes" id="UP000682376">
    <property type="component" value="Segment"/>
</dbReference>
<proteinExistence type="predicted"/>
<evidence type="ECO:0000313" key="2">
    <source>
        <dbReference type="Proteomes" id="UP000682376"/>
    </source>
</evidence>
<accession>A0A8S5L119</accession>